<dbReference type="Proteomes" id="UP000230551">
    <property type="component" value="Unassembled WGS sequence"/>
</dbReference>
<feature type="compositionally biased region" description="Basic and acidic residues" evidence="7">
    <location>
        <begin position="1"/>
        <end position="11"/>
    </location>
</feature>
<keyword evidence="5" id="KW-0067">ATP-binding</keyword>
<dbReference type="EMBL" id="PDCN02000007">
    <property type="protein sequence ID" value="PIB75956.1"/>
    <property type="molecule type" value="Genomic_DNA"/>
</dbReference>
<dbReference type="InterPro" id="IPR002173">
    <property type="entry name" value="Carboh/pur_kinase_PfkB_CS"/>
</dbReference>
<keyword evidence="4 9" id="KW-0418">Kinase</keyword>
<dbReference type="OrthoDB" id="3206700at2"/>
<dbReference type="Gene3D" id="3.40.1190.20">
    <property type="match status" value="1"/>
</dbReference>
<gene>
    <name evidence="9" type="ORF">CQY22_007895</name>
</gene>
<evidence type="ECO:0000256" key="3">
    <source>
        <dbReference type="ARBA" id="ARBA00022741"/>
    </source>
</evidence>
<name>A0A2G5PC95_9MYCO</name>
<evidence type="ECO:0000256" key="5">
    <source>
        <dbReference type="ARBA" id="ARBA00022840"/>
    </source>
</evidence>
<evidence type="ECO:0000256" key="6">
    <source>
        <dbReference type="PIRNR" id="PIRNR000535"/>
    </source>
</evidence>
<keyword evidence="3" id="KW-0547">Nucleotide-binding</keyword>
<proteinExistence type="inferred from homology"/>
<dbReference type="AlphaFoldDB" id="A0A2G5PC95"/>
<dbReference type="GO" id="GO:0016301">
    <property type="term" value="F:kinase activity"/>
    <property type="evidence" value="ECO:0007669"/>
    <property type="project" value="UniProtKB-KW"/>
</dbReference>
<dbReference type="STRING" id="85968.GCA_900073015_02869"/>
<keyword evidence="10" id="KW-1185">Reference proteome</keyword>
<evidence type="ECO:0000256" key="7">
    <source>
        <dbReference type="SAM" id="MobiDB-lite"/>
    </source>
</evidence>
<evidence type="ECO:0000256" key="4">
    <source>
        <dbReference type="ARBA" id="ARBA00022777"/>
    </source>
</evidence>
<evidence type="ECO:0000256" key="2">
    <source>
        <dbReference type="ARBA" id="ARBA00022679"/>
    </source>
</evidence>
<dbReference type="PANTHER" id="PTHR46566">
    <property type="entry name" value="1-PHOSPHOFRUCTOKINASE-RELATED"/>
    <property type="match status" value="1"/>
</dbReference>
<comment type="caution">
    <text evidence="9">The sequence shown here is derived from an EMBL/GenBank/DDBJ whole genome shotgun (WGS) entry which is preliminary data.</text>
</comment>
<dbReference type="Pfam" id="PF00294">
    <property type="entry name" value="PfkB"/>
    <property type="match status" value="1"/>
</dbReference>
<evidence type="ECO:0000313" key="9">
    <source>
        <dbReference type="EMBL" id="PIB75956.1"/>
    </source>
</evidence>
<dbReference type="InterPro" id="IPR011611">
    <property type="entry name" value="PfkB_dom"/>
</dbReference>
<dbReference type="InterPro" id="IPR017583">
    <property type="entry name" value="Tagatose/fructose_Pkinase"/>
</dbReference>
<evidence type="ECO:0000313" key="10">
    <source>
        <dbReference type="Proteomes" id="UP000230551"/>
    </source>
</evidence>
<dbReference type="GO" id="GO:0005975">
    <property type="term" value="P:carbohydrate metabolic process"/>
    <property type="evidence" value="ECO:0007669"/>
    <property type="project" value="InterPro"/>
</dbReference>
<dbReference type="GO" id="GO:0005524">
    <property type="term" value="F:ATP binding"/>
    <property type="evidence" value="ECO:0007669"/>
    <property type="project" value="UniProtKB-KW"/>
</dbReference>
<dbReference type="RefSeq" id="WP_090590572.1">
    <property type="nucleotide sequence ID" value="NZ_CP104302.1"/>
</dbReference>
<dbReference type="PIRSF" id="PIRSF000535">
    <property type="entry name" value="1PFK/6PFK/LacC"/>
    <property type="match status" value="1"/>
</dbReference>
<dbReference type="SUPFAM" id="SSF53613">
    <property type="entry name" value="Ribokinase-like"/>
    <property type="match status" value="1"/>
</dbReference>
<evidence type="ECO:0000259" key="8">
    <source>
        <dbReference type="Pfam" id="PF00294"/>
    </source>
</evidence>
<protein>
    <submittedName>
        <fullName evidence="9">Phosphofructokinase</fullName>
    </submittedName>
</protein>
<sequence length="341" mass="35666">MTNRKRAEPRKSTPAKDPAEADEPTPEEPATVVIFAPAPVLTVTVEDLSGEPDIHVHPGGQGVWQSRMVSSLGVPTVLCAALGGETGSVLGHLLPTTDVTVRSVSVSSRNGAYVHDRRTGEREIIAESPGSPLDRHELDSLYELTLTEGLTHGWVLLSGPQDDRVVPAELYRRLATDLGANGCRVVADLCGERLEAVLAGKPSLIKVSHEELLADGRAKSEDAKDLVAAMRTIRDEGARSVVVSRAGAEPALAMIDADSDGERDAVVEVVTPTLEPADPTGAGDSMTAGMVAALACGQPIRYALQVGAACGALNVVRHGLGTGGAKAVAAIAQRVELRPWK</sequence>
<feature type="region of interest" description="Disordered" evidence="7">
    <location>
        <begin position="1"/>
        <end position="29"/>
    </location>
</feature>
<dbReference type="GO" id="GO:0016773">
    <property type="term" value="F:phosphotransferase activity, alcohol group as acceptor"/>
    <property type="evidence" value="ECO:0007669"/>
    <property type="project" value="InterPro"/>
</dbReference>
<reference evidence="9 10" key="1">
    <citation type="journal article" date="2017" name="Infect. Genet. Evol.">
        <title>The new phylogeny of the genus Mycobacterium: The old and the news.</title>
        <authorList>
            <person name="Tortoli E."/>
            <person name="Fedrizzi T."/>
            <person name="Meehan C.J."/>
            <person name="Trovato A."/>
            <person name="Grottola A."/>
            <person name="Giacobazzi E."/>
            <person name="Serpini G.F."/>
            <person name="Tagliazucchi S."/>
            <person name="Fabio A."/>
            <person name="Bettua C."/>
            <person name="Bertorelli R."/>
            <person name="Frascaro F."/>
            <person name="De Sanctis V."/>
            <person name="Pecorari M."/>
            <person name="Jousson O."/>
            <person name="Segata N."/>
            <person name="Cirillo D.M."/>
        </authorList>
    </citation>
    <scope>NUCLEOTIDE SEQUENCE [LARGE SCALE GENOMIC DNA]</scope>
    <source>
        <strain evidence="9 10">CIP1034565</strain>
    </source>
</reference>
<dbReference type="InterPro" id="IPR029056">
    <property type="entry name" value="Ribokinase-like"/>
</dbReference>
<dbReference type="PROSITE" id="PS00584">
    <property type="entry name" value="PFKB_KINASES_2"/>
    <property type="match status" value="1"/>
</dbReference>
<comment type="similarity">
    <text evidence="1">Belongs to the carbohydrate kinase PfkB family.</text>
</comment>
<keyword evidence="2 6" id="KW-0808">Transferase</keyword>
<organism evidence="9 10">
    <name type="scientific">Mycolicibacterium brumae</name>
    <dbReference type="NCBI Taxonomy" id="85968"/>
    <lineage>
        <taxon>Bacteria</taxon>
        <taxon>Bacillati</taxon>
        <taxon>Actinomycetota</taxon>
        <taxon>Actinomycetes</taxon>
        <taxon>Mycobacteriales</taxon>
        <taxon>Mycobacteriaceae</taxon>
        <taxon>Mycolicibacterium</taxon>
    </lineage>
</organism>
<dbReference type="PANTHER" id="PTHR46566:SF2">
    <property type="entry name" value="ATP-DEPENDENT 6-PHOSPHOFRUCTOKINASE ISOZYME 2"/>
    <property type="match status" value="1"/>
</dbReference>
<evidence type="ECO:0000256" key="1">
    <source>
        <dbReference type="ARBA" id="ARBA00010688"/>
    </source>
</evidence>
<accession>A0A2G5PC95</accession>
<feature type="domain" description="Carbohydrate kinase PfkB" evidence="8">
    <location>
        <begin position="49"/>
        <end position="322"/>
    </location>
</feature>